<keyword evidence="1" id="KW-0805">Transcription regulation</keyword>
<dbReference type="SUPFAM" id="SSF55781">
    <property type="entry name" value="GAF domain-like"/>
    <property type="match status" value="1"/>
</dbReference>
<dbReference type="InterPro" id="IPR036388">
    <property type="entry name" value="WH-like_DNA-bd_sf"/>
</dbReference>
<dbReference type="InterPro" id="IPR050707">
    <property type="entry name" value="HTH_MetabolicPath_Reg"/>
</dbReference>
<keyword evidence="3" id="KW-0804">Transcription</keyword>
<organism evidence="6 7">
    <name type="scientific">Rhodococcus jostii (strain RHA1)</name>
    <dbReference type="NCBI Taxonomy" id="101510"/>
    <lineage>
        <taxon>Bacteria</taxon>
        <taxon>Bacillati</taxon>
        <taxon>Actinomycetota</taxon>
        <taxon>Actinomycetes</taxon>
        <taxon>Mycobacteriales</taxon>
        <taxon>Nocardiaceae</taxon>
        <taxon>Rhodococcus</taxon>
    </lineage>
</organism>
<dbReference type="EMBL" id="CP000431">
    <property type="protein sequence ID" value="ABG95541.1"/>
    <property type="molecule type" value="Genomic_DNA"/>
</dbReference>
<dbReference type="Proteomes" id="UP000008710">
    <property type="component" value="Chromosome"/>
</dbReference>
<evidence type="ECO:0000256" key="2">
    <source>
        <dbReference type="ARBA" id="ARBA00023125"/>
    </source>
</evidence>
<dbReference type="Pfam" id="PF09339">
    <property type="entry name" value="HTH_IclR"/>
    <property type="match status" value="1"/>
</dbReference>
<gene>
    <name evidence="6" type="ordered locus">RHA1_ro03741</name>
</gene>
<name>Q0SA95_RHOJR</name>
<dbReference type="HOGENOM" id="CLU_062618_5_1_11"/>
<dbReference type="PANTHER" id="PTHR30136">
    <property type="entry name" value="HELIX-TURN-HELIX TRANSCRIPTIONAL REGULATOR, ICLR FAMILY"/>
    <property type="match status" value="1"/>
</dbReference>
<proteinExistence type="predicted"/>
<evidence type="ECO:0000256" key="3">
    <source>
        <dbReference type="ARBA" id="ARBA00023163"/>
    </source>
</evidence>
<dbReference type="eggNOG" id="COG1414">
    <property type="taxonomic scope" value="Bacteria"/>
</dbReference>
<dbReference type="InterPro" id="IPR029016">
    <property type="entry name" value="GAF-like_dom_sf"/>
</dbReference>
<dbReference type="KEGG" id="rha:RHA1_ro03741"/>
<feature type="domain" description="IclR-ED" evidence="5">
    <location>
        <begin position="108"/>
        <end position="337"/>
    </location>
</feature>
<dbReference type="InterPro" id="IPR036390">
    <property type="entry name" value="WH_DNA-bd_sf"/>
</dbReference>
<dbReference type="InterPro" id="IPR005471">
    <property type="entry name" value="Tscrpt_reg_IclR_N"/>
</dbReference>
<evidence type="ECO:0000313" key="7">
    <source>
        <dbReference type="Proteomes" id="UP000008710"/>
    </source>
</evidence>
<dbReference type="InterPro" id="IPR014757">
    <property type="entry name" value="Tscrpt_reg_IclR_C"/>
</dbReference>
<evidence type="ECO:0000259" key="5">
    <source>
        <dbReference type="PROSITE" id="PS51078"/>
    </source>
</evidence>
<evidence type="ECO:0000259" key="4">
    <source>
        <dbReference type="PROSITE" id="PS51077"/>
    </source>
</evidence>
<dbReference type="GO" id="GO:0003677">
    <property type="term" value="F:DNA binding"/>
    <property type="evidence" value="ECO:0007669"/>
    <property type="project" value="UniProtKB-KW"/>
</dbReference>
<protein>
    <submittedName>
        <fullName evidence="6">Possible transcriptional regulator</fullName>
    </submittedName>
</protein>
<dbReference type="PROSITE" id="PS51077">
    <property type="entry name" value="HTH_ICLR"/>
    <property type="match status" value="1"/>
</dbReference>
<reference evidence="7" key="1">
    <citation type="journal article" date="2006" name="Proc. Natl. Acad. Sci. U.S.A.">
        <title>The complete genome of Rhodococcus sp. RHA1 provides insights into a catabolic powerhouse.</title>
        <authorList>
            <person name="McLeod M.P."/>
            <person name="Warren R.L."/>
            <person name="Hsiao W.W.L."/>
            <person name="Araki N."/>
            <person name="Myhre M."/>
            <person name="Fernandes C."/>
            <person name="Miyazawa D."/>
            <person name="Wong W."/>
            <person name="Lillquist A.L."/>
            <person name="Wang D."/>
            <person name="Dosanjh M."/>
            <person name="Hara H."/>
            <person name="Petrescu A."/>
            <person name="Morin R.D."/>
            <person name="Yang G."/>
            <person name="Stott J.M."/>
            <person name="Schein J.E."/>
            <person name="Shin H."/>
            <person name="Smailus D."/>
            <person name="Siddiqui A.S."/>
            <person name="Marra M.A."/>
            <person name="Jones S.J.M."/>
            <person name="Holt R."/>
            <person name="Brinkman F.S.L."/>
            <person name="Miyauchi K."/>
            <person name="Fukuda M."/>
            <person name="Davies J.E."/>
            <person name="Mohn W.W."/>
            <person name="Eltis L.D."/>
        </authorList>
    </citation>
    <scope>NUCLEOTIDE SEQUENCE [LARGE SCALE GENOMIC DNA]</scope>
    <source>
        <strain evidence="7">RHA1</strain>
    </source>
</reference>
<dbReference type="Gene3D" id="3.30.450.40">
    <property type="match status" value="1"/>
</dbReference>
<dbReference type="GO" id="GO:0045892">
    <property type="term" value="P:negative regulation of DNA-templated transcription"/>
    <property type="evidence" value="ECO:0007669"/>
    <property type="project" value="TreeGrafter"/>
</dbReference>
<dbReference type="SUPFAM" id="SSF46785">
    <property type="entry name" value="Winged helix' DNA-binding domain"/>
    <property type="match status" value="1"/>
</dbReference>
<sequence length="340" mass="36299">MSFTSCSGCDGWPGNLAIVQTARLYPSSQCAARVALCKHMARNSPQTERIVMLTELLADEPETPRSLADIARHLGVAKATCYPMVVALTEAGWLIRHPSRKTYRLGPALIPVGRAAETATDVVDLARSVMHELADASDMASIAFVQSGSDVVVAEVVQPVGGRRGTLGLRLGDKVLLAPPIGSGIAAWYPPERREEWYALGGQNLGVDVDVLRATYEPALALVRERGYAMECMEQQQHSLADAVSELRGRGVGGHRSTVALREARKLLSADAVVGDIDPEGSYQPLSINAAAFNRDSEPAVVLCVADASRPMSGVRTAEIGEMVRDAAARVTAAMHGRHP</sequence>
<evidence type="ECO:0000256" key="1">
    <source>
        <dbReference type="ARBA" id="ARBA00023015"/>
    </source>
</evidence>
<keyword evidence="2" id="KW-0238">DNA-binding</keyword>
<dbReference type="GO" id="GO:0003700">
    <property type="term" value="F:DNA-binding transcription factor activity"/>
    <property type="evidence" value="ECO:0007669"/>
    <property type="project" value="TreeGrafter"/>
</dbReference>
<dbReference type="PANTHER" id="PTHR30136:SF24">
    <property type="entry name" value="HTH-TYPE TRANSCRIPTIONAL REPRESSOR ALLR"/>
    <property type="match status" value="1"/>
</dbReference>
<dbReference type="PROSITE" id="PS51078">
    <property type="entry name" value="ICLR_ED"/>
    <property type="match status" value="1"/>
</dbReference>
<accession>Q0SA95</accession>
<dbReference type="Gene3D" id="1.10.10.10">
    <property type="entry name" value="Winged helix-like DNA-binding domain superfamily/Winged helix DNA-binding domain"/>
    <property type="match status" value="1"/>
</dbReference>
<dbReference type="SMART" id="SM00346">
    <property type="entry name" value="HTH_ICLR"/>
    <property type="match status" value="1"/>
</dbReference>
<feature type="domain" description="HTH iclR-type" evidence="4">
    <location>
        <begin position="44"/>
        <end position="107"/>
    </location>
</feature>
<dbReference type="AlphaFoldDB" id="Q0SA95"/>
<evidence type="ECO:0000313" key="6">
    <source>
        <dbReference type="EMBL" id="ABG95541.1"/>
    </source>
</evidence>